<keyword evidence="1" id="KW-0472">Membrane</keyword>
<dbReference type="RefSeq" id="WP_066881309.1">
    <property type="nucleotide sequence ID" value="NZ_LODL01000010.1"/>
</dbReference>
<protein>
    <recommendedName>
        <fullName evidence="4">Pilus assembly protein PilO</fullName>
    </recommendedName>
</protein>
<reference evidence="2 3" key="1">
    <citation type="submission" date="2015-12" db="EMBL/GenBank/DDBJ databases">
        <title>Nitrous oxide reduction kinetics distinguish bacteria harboring typical versus atypical NosZ.</title>
        <authorList>
            <person name="Yoon S."/>
            <person name="Nissen S."/>
            <person name="Park D."/>
            <person name="Sanford R.A."/>
            <person name="Loeffler F.E."/>
        </authorList>
    </citation>
    <scope>NUCLEOTIDE SEQUENCE [LARGE SCALE GENOMIC DNA]</scope>
    <source>
        <strain evidence="2 3">ATCC BAA-841</strain>
    </source>
</reference>
<dbReference type="Proteomes" id="UP000070186">
    <property type="component" value="Unassembled WGS sequence"/>
</dbReference>
<evidence type="ECO:0000256" key="1">
    <source>
        <dbReference type="SAM" id="Phobius"/>
    </source>
</evidence>
<accession>A0A133XLD7</accession>
<keyword evidence="1" id="KW-1133">Transmembrane helix</keyword>
<sequence length="187" mass="20668">MEARALNGLLARARFALANPNWLLLAGSLLLLLAATGHLLLLPGRETAIEAGEGRLAALERSTRRLQIERQTAPEQGQPHLLERFPDASRLPGEVGRLLNLAESGGLQFSAAEYRLVAGKEKLLDRYVVSLPLQGGYSEIRQFLLGLRDEFPNLAIEDVSLRRDTIGASEVEVQLRLVIFIRRVDVL</sequence>
<keyword evidence="3" id="KW-1185">Reference proteome</keyword>
<proteinExistence type="predicted"/>
<dbReference type="AlphaFoldDB" id="A0A133XLD7"/>
<name>A0A133XLD7_9RHOO</name>
<keyword evidence="1" id="KW-0812">Transmembrane</keyword>
<evidence type="ECO:0000313" key="2">
    <source>
        <dbReference type="EMBL" id="KXB31754.1"/>
    </source>
</evidence>
<organism evidence="2 3">
    <name type="scientific">Dechloromonas denitrificans</name>
    <dbReference type="NCBI Taxonomy" id="281362"/>
    <lineage>
        <taxon>Bacteria</taxon>
        <taxon>Pseudomonadati</taxon>
        <taxon>Pseudomonadota</taxon>
        <taxon>Betaproteobacteria</taxon>
        <taxon>Rhodocyclales</taxon>
        <taxon>Azonexaceae</taxon>
        <taxon>Dechloromonas</taxon>
    </lineage>
</organism>
<evidence type="ECO:0000313" key="3">
    <source>
        <dbReference type="Proteomes" id="UP000070186"/>
    </source>
</evidence>
<evidence type="ECO:0008006" key="4">
    <source>
        <dbReference type="Google" id="ProtNLM"/>
    </source>
</evidence>
<dbReference type="STRING" id="281362.AT959_05220"/>
<comment type="caution">
    <text evidence="2">The sequence shown here is derived from an EMBL/GenBank/DDBJ whole genome shotgun (WGS) entry which is preliminary data.</text>
</comment>
<feature type="transmembrane region" description="Helical" evidence="1">
    <location>
        <begin position="22"/>
        <end position="42"/>
    </location>
</feature>
<gene>
    <name evidence="2" type="ORF">AT959_05220</name>
</gene>
<dbReference type="EMBL" id="LODL01000010">
    <property type="protein sequence ID" value="KXB31754.1"/>
    <property type="molecule type" value="Genomic_DNA"/>
</dbReference>